<reference evidence="1 2" key="1">
    <citation type="submission" date="2016-10" db="EMBL/GenBank/DDBJ databases">
        <title>Chromobacterium muskegensis sp. nov., an insecticidal bacterium isolated from Sphagnum bogs.</title>
        <authorList>
            <person name="Sparks M.E."/>
            <person name="Blackburn M.B."/>
            <person name="Gundersen-Rindal D.E."/>
            <person name="Mitchell A."/>
            <person name="Farrar R."/>
            <person name="Kuhar D."/>
        </authorList>
    </citation>
    <scope>NUCLEOTIDE SEQUENCE [LARGE SCALE GENOMIC DNA]</scope>
    <source>
        <strain evidence="1 2">21-1</strain>
    </source>
</reference>
<name>A0A1D9LCQ9_9NEIS</name>
<organism evidence="1 2">
    <name type="scientific">Chromobacterium vaccinii</name>
    <dbReference type="NCBI Taxonomy" id="1108595"/>
    <lineage>
        <taxon>Bacteria</taxon>
        <taxon>Pseudomonadati</taxon>
        <taxon>Pseudomonadota</taxon>
        <taxon>Betaproteobacteria</taxon>
        <taxon>Neisseriales</taxon>
        <taxon>Chromobacteriaceae</taxon>
        <taxon>Chromobacterium</taxon>
    </lineage>
</organism>
<sequence>MPAPYSLFVDTNFAIGLDDILPLIDSHNLYYVKSCMERIFKQTAKMLVTRFMSLLRNTQQKLTQVSYLASVSAS</sequence>
<proteinExistence type="predicted"/>
<dbReference type="Proteomes" id="UP000178776">
    <property type="component" value="Chromosome"/>
</dbReference>
<dbReference type="EMBL" id="CP017707">
    <property type="protein sequence ID" value="AOZ49059.1"/>
    <property type="molecule type" value="Genomic_DNA"/>
</dbReference>
<evidence type="ECO:0000313" key="2">
    <source>
        <dbReference type="Proteomes" id="UP000178776"/>
    </source>
</evidence>
<protein>
    <submittedName>
        <fullName evidence="1">Uncharacterized protein</fullName>
    </submittedName>
</protein>
<dbReference type="KEGG" id="cvc:BKX93_02930"/>
<accession>A0A1D9LCQ9</accession>
<dbReference type="AlphaFoldDB" id="A0A1D9LCQ9"/>
<gene>
    <name evidence="1" type="ORF">BKX93_02930</name>
</gene>
<dbReference type="STRING" id="1108595.BKX93_02930"/>
<evidence type="ECO:0000313" key="1">
    <source>
        <dbReference type="EMBL" id="AOZ49059.1"/>
    </source>
</evidence>